<dbReference type="KEGG" id="pye:A6J80_17320"/>
<protein>
    <submittedName>
        <fullName evidence="2">Uncharacterized protein</fullName>
    </submittedName>
</protein>
<dbReference type="STRING" id="147645.A6J80_17320"/>
<keyword evidence="3" id="KW-1185">Reference proteome</keyword>
<name>A0A1V0GVG0_9RHOB</name>
<dbReference type="EMBL" id="CP020442">
    <property type="protein sequence ID" value="ARC37875.1"/>
    <property type="molecule type" value="Genomic_DNA"/>
</dbReference>
<sequence length="124" mass="13219">MTCTYLWNGQIYYGAKSVAEAAGVSYNTVSSHLERNGDLKKLGIGRGKRPPRNLVWQGKTYTSVKAVSDASGVSQGYVYRLLSKHGHLERLGAGRWGGKPGSAATCGREKQGRSSTAVQEGATA</sequence>
<dbReference type="RefSeq" id="WP_080622336.1">
    <property type="nucleotide sequence ID" value="NZ_CAWMZI010000001.1"/>
</dbReference>
<gene>
    <name evidence="2" type="ORF">A6J80_17320</name>
</gene>
<evidence type="ECO:0000313" key="2">
    <source>
        <dbReference type="EMBL" id="ARC37875.1"/>
    </source>
</evidence>
<dbReference type="AlphaFoldDB" id="A0A1V0GVG0"/>
<evidence type="ECO:0000256" key="1">
    <source>
        <dbReference type="SAM" id="MobiDB-lite"/>
    </source>
</evidence>
<accession>A0A1V0GVG0</accession>
<proteinExistence type="predicted"/>
<evidence type="ECO:0000313" key="3">
    <source>
        <dbReference type="Proteomes" id="UP000191257"/>
    </source>
</evidence>
<feature type="region of interest" description="Disordered" evidence="1">
    <location>
        <begin position="93"/>
        <end position="124"/>
    </location>
</feature>
<organism evidence="2 3">
    <name type="scientific">Paracoccus yeei</name>
    <dbReference type="NCBI Taxonomy" id="147645"/>
    <lineage>
        <taxon>Bacteria</taxon>
        <taxon>Pseudomonadati</taxon>
        <taxon>Pseudomonadota</taxon>
        <taxon>Alphaproteobacteria</taxon>
        <taxon>Rhodobacterales</taxon>
        <taxon>Paracoccaceae</taxon>
        <taxon>Paracoccus</taxon>
    </lineage>
</organism>
<reference evidence="2" key="1">
    <citation type="submission" date="2017-12" db="EMBL/GenBank/DDBJ databases">
        <title>FDA dAtabase for Regulatory Grade micrObial Sequences (FDA-ARGOS): Supporting development and validation of Infectious Disease Dx tests.</title>
        <authorList>
            <person name="Campos J."/>
            <person name="Goldberg B."/>
            <person name="Tallon L."/>
            <person name="Sadzewicz L."/>
            <person name="Sengamalay N."/>
            <person name="Ott S."/>
            <person name="Godinez A."/>
            <person name="Nagaraj S."/>
            <person name="Vyas G."/>
            <person name="Aluvathingal J."/>
            <person name="Nadendla S."/>
            <person name="Geyer C."/>
            <person name="Nandy P."/>
            <person name="Hobson J."/>
            <person name="Sichtig H."/>
        </authorList>
    </citation>
    <scope>NUCLEOTIDE SEQUENCE</scope>
    <source>
        <strain evidence="2">FDAARGOS_252</strain>
    </source>
</reference>
<dbReference type="Proteomes" id="UP000191257">
    <property type="component" value="Chromosome"/>
</dbReference>